<reference evidence="1" key="1">
    <citation type="submission" date="2021-05" db="EMBL/GenBank/DDBJ databases">
        <title>A free-living protist that lacks canonical eukaryotic 1 DNA replication and segregation systems.</title>
        <authorList>
            <person name="Salas-Leiva D.E."/>
            <person name="Tromer E.C."/>
            <person name="Curtis B.A."/>
            <person name="Jerlstrom-Hultqvist J."/>
            <person name="Kolisko M."/>
            <person name="Yi Z."/>
            <person name="Salas-Leiva J.S."/>
            <person name="Gallot-Lavallee L."/>
            <person name="Kops G.J.P.L."/>
            <person name="Archibald J.M."/>
            <person name="Simpson A.G.B."/>
            <person name="Roger A.J."/>
        </authorList>
    </citation>
    <scope>NUCLEOTIDE SEQUENCE</scope>
    <source>
        <strain evidence="1">BICM</strain>
    </source>
</reference>
<protein>
    <submittedName>
        <fullName evidence="1">Uncharacterized protein</fullName>
    </submittedName>
</protein>
<dbReference type="Proteomes" id="UP000717585">
    <property type="component" value="Unassembled WGS sequence"/>
</dbReference>
<comment type="caution">
    <text evidence="1">The sequence shown here is derived from an EMBL/GenBank/DDBJ whole genome shotgun (WGS) entry which is preliminary data.</text>
</comment>
<evidence type="ECO:0000313" key="2">
    <source>
        <dbReference type="Proteomes" id="UP000717585"/>
    </source>
</evidence>
<accession>A0A8J6BVV3</accession>
<name>A0A8J6BVV3_9EUKA</name>
<keyword evidence="2" id="KW-1185">Reference proteome</keyword>
<proteinExistence type="predicted"/>
<evidence type="ECO:0000313" key="1">
    <source>
        <dbReference type="EMBL" id="KAG9391791.1"/>
    </source>
</evidence>
<dbReference type="EMBL" id="JAHDYR010000053">
    <property type="protein sequence ID" value="KAG9391791.1"/>
    <property type="molecule type" value="Genomic_DNA"/>
</dbReference>
<dbReference type="AlphaFoldDB" id="A0A8J6BVV3"/>
<sequence length="119" mass="13446">MMWKPQCPITSEVRRNTSLRSTRRLTSPTCVRLHWALMASLLWQAHSTSSRRSRRWRALSLATTRSPRVAGTSTGSRLTSHSPLPRVIAGSTMPLLGWVTVPFNLPYRVTQPSQVRCFG</sequence>
<gene>
    <name evidence="1" type="ORF">J8273_6570</name>
</gene>
<organism evidence="1 2">
    <name type="scientific">Carpediemonas membranifera</name>
    <dbReference type="NCBI Taxonomy" id="201153"/>
    <lineage>
        <taxon>Eukaryota</taxon>
        <taxon>Metamonada</taxon>
        <taxon>Carpediemonas-like organisms</taxon>
        <taxon>Carpediemonas</taxon>
    </lineage>
</organism>